<dbReference type="EMBL" id="LR796345">
    <property type="protein sequence ID" value="CAB4138506.1"/>
    <property type="molecule type" value="Genomic_DNA"/>
</dbReference>
<keyword evidence="9" id="KW-1194">Viral DNA replication</keyword>
<evidence type="ECO:0000256" key="8">
    <source>
        <dbReference type="ARBA" id="ARBA00022932"/>
    </source>
</evidence>
<keyword evidence="4" id="KW-0548">Nucleotidyltransferase</keyword>
<dbReference type="GO" id="GO:0006261">
    <property type="term" value="P:DNA-templated DNA replication"/>
    <property type="evidence" value="ECO:0007669"/>
    <property type="project" value="TreeGrafter"/>
</dbReference>
<gene>
    <name evidence="14" type="ORF">UFOVP331_76</name>
</gene>
<dbReference type="Pfam" id="PF00136">
    <property type="entry name" value="DNA_pol_B"/>
    <property type="match status" value="1"/>
</dbReference>
<dbReference type="Gene3D" id="1.20.1280.300">
    <property type="match status" value="1"/>
</dbReference>
<dbReference type="GO" id="GO:0003677">
    <property type="term" value="F:DNA binding"/>
    <property type="evidence" value="ECO:0007669"/>
    <property type="project" value="UniProtKB-KW"/>
</dbReference>
<sequence length="915" mass="106240">MYQGIYYSHSGEDKGTCYLRDDKKGWSSFKYYPTVYKLDHDGEHQTLFGDSCSPIKGKFDWNDPTILEKDIQKELAILRDLYYKDDSAPTFHNTIYLDIEIEILGTLTSQSIRDANAKITSIALIDINTGKKYCLILDDKQTIEHVNKDNKEIIPCLTEKELLSKFLDLWITLDPTIVVGYNSDFFDIPYLYFRIKKVLGDDLVLYLSPIKKINDSPYSPQSPITLGGVNSLDYMMLVKKYIMKEEPSYKLGDIGLKYVKLGKIEYNGSLDKLFREDPDKFIEYNLRDVEIIEALENKLQFIKLTVLICHLCHVPYESIYFNTVLNEGAILTYLKRKGIVSPNKPTTTNKSIKELNIGDEVQHQRGTPTIEGTITYVDDKSGKCQIRTKSNILKERNLKTVRKKDSYAGGYLLEPTPGLYSYVSDADFTSLYPSIIKSLNLGIETLMGRIITKDNYEQYNSLEQLKQLEPGTILNIERLNNKTYSLKECKIKVEDLIEIIEENNWSISASGAFYRNDIKSISCEVLEDWFKQREHYRELKKKAGKKEDWENYKLYDLYQLAFKILQNALYGTYAINGWRYTDGYKICSSSITNSGQRLTKESIIFINDKLEHIINNGRKEFVIASDTDSAYIELKDLLNLKYPNLTDEEEKISKLIELSQDLITEANQNLDNISKKVFNIQHKHYFELKQEVIVKKAYWSGKRRYAMWIVNKEGVPIPPDHKDALDMKGLDIMKSNFPPLFRDFGEELIKKILFDTPKSDVDKYILDFRKSLDVISWKKLLKPTGLKKLDEYISQKPTTGEIFSKLALKCPTNTKGAIYTNDLIRFKKQTKQHDTFQVGDKMYLAYLKENPYRIEVLGLNGYNDSPDILEFIEKYIDRNQMFDSVIKNKIMNLYEDLGWGAVVFNENINKFFKFS</sequence>
<keyword evidence="6" id="KW-0540">Nuclease</keyword>
<dbReference type="Gene3D" id="3.90.1600.10">
    <property type="entry name" value="Palm domain of DNA polymerase"/>
    <property type="match status" value="1"/>
</dbReference>
<evidence type="ECO:0000256" key="11">
    <source>
        <dbReference type="ARBA" id="ARBA00049244"/>
    </source>
</evidence>
<dbReference type="SUPFAM" id="SSF53098">
    <property type="entry name" value="Ribonuclease H-like"/>
    <property type="match status" value="1"/>
</dbReference>
<dbReference type="InterPro" id="IPR036397">
    <property type="entry name" value="RNaseH_sf"/>
</dbReference>
<evidence type="ECO:0000256" key="6">
    <source>
        <dbReference type="ARBA" id="ARBA00022722"/>
    </source>
</evidence>
<dbReference type="InterPro" id="IPR006133">
    <property type="entry name" value="DNA-dir_DNA_pol_B_exonuc"/>
</dbReference>
<dbReference type="GO" id="GO:0003887">
    <property type="term" value="F:DNA-directed DNA polymerase activity"/>
    <property type="evidence" value="ECO:0007669"/>
    <property type="project" value="UniProtKB-KW"/>
</dbReference>
<dbReference type="GO" id="GO:0039693">
    <property type="term" value="P:viral DNA genome replication"/>
    <property type="evidence" value="ECO:0007669"/>
    <property type="project" value="UniProtKB-KW"/>
</dbReference>
<evidence type="ECO:0000256" key="1">
    <source>
        <dbReference type="ARBA" id="ARBA00005755"/>
    </source>
</evidence>
<keyword evidence="7" id="KW-0378">Hydrolase</keyword>
<evidence type="ECO:0000256" key="4">
    <source>
        <dbReference type="ARBA" id="ARBA00022695"/>
    </source>
</evidence>
<dbReference type="EC" id="2.7.7.7" evidence="2"/>
<name>A0A6J5M052_9CAUD</name>
<dbReference type="PANTHER" id="PTHR10322:SF23">
    <property type="entry name" value="DNA POLYMERASE DELTA CATALYTIC SUBUNIT"/>
    <property type="match status" value="1"/>
</dbReference>
<protein>
    <recommendedName>
        <fullName evidence="2">DNA-directed DNA polymerase</fullName>
        <ecNumber evidence="2">2.7.7.7</ecNumber>
    </recommendedName>
</protein>
<keyword evidence="3" id="KW-0808">Transferase</keyword>
<dbReference type="Gene3D" id="3.30.420.10">
    <property type="entry name" value="Ribonuclease H-like superfamily/Ribonuclease H"/>
    <property type="match status" value="1"/>
</dbReference>
<evidence type="ECO:0000313" key="14">
    <source>
        <dbReference type="EMBL" id="CAB4138506.1"/>
    </source>
</evidence>
<evidence type="ECO:0000256" key="10">
    <source>
        <dbReference type="ARBA" id="ARBA00023125"/>
    </source>
</evidence>
<dbReference type="InterPro" id="IPR043502">
    <property type="entry name" value="DNA/RNA_pol_sf"/>
</dbReference>
<dbReference type="InterPro" id="IPR023211">
    <property type="entry name" value="DNA_pol_palm_dom_sf"/>
</dbReference>
<reference evidence="14" key="1">
    <citation type="submission" date="2020-04" db="EMBL/GenBank/DDBJ databases">
        <authorList>
            <person name="Chiriac C."/>
            <person name="Salcher M."/>
            <person name="Ghai R."/>
            <person name="Kavagutti S V."/>
        </authorList>
    </citation>
    <scope>NUCLEOTIDE SEQUENCE</scope>
</reference>
<dbReference type="PANTHER" id="PTHR10322">
    <property type="entry name" value="DNA POLYMERASE CATALYTIC SUBUNIT"/>
    <property type="match status" value="1"/>
</dbReference>
<keyword evidence="5" id="KW-0235">DNA replication</keyword>
<feature type="domain" description="DNA-directed DNA polymerase family B exonuclease" evidence="13">
    <location>
        <begin position="118"/>
        <end position="252"/>
    </location>
</feature>
<evidence type="ECO:0000256" key="7">
    <source>
        <dbReference type="ARBA" id="ARBA00022801"/>
    </source>
</evidence>
<keyword evidence="8" id="KW-0239">DNA-directed DNA polymerase</keyword>
<dbReference type="InterPro" id="IPR006134">
    <property type="entry name" value="DNA-dir_DNA_pol_B_multi_dom"/>
</dbReference>
<feature type="domain" description="DNA-directed DNA polymerase family B multifunctional" evidence="12">
    <location>
        <begin position="384"/>
        <end position="775"/>
    </location>
</feature>
<dbReference type="SUPFAM" id="SSF56672">
    <property type="entry name" value="DNA/RNA polymerases"/>
    <property type="match status" value="1"/>
</dbReference>
<evidence type="ECO:0000256" key="2">
    <source>
        <dbReference type="ARBA" id="ARBA00012417"/>
    </source>
</evidence>
<dbReference type="GO" id="GO:0004518">
    <property type="term" value="F:nuclease activity"/>
    <property type="evidence" value="ECO:0007669"/>
    <property type="project" value="UniProtKB-KW"/>
</dbReference>
<dbReference type="SMART" id="SM00486">
    <property type="entry name" value="POLBc"/>
    <property type="match status" value="1"/>
</dbReference>
<dbReference type="InterPro" id="IPR012337">
    <property type="entry name" value="RNaseH-like_sf"/>
</dbReference>
<dbReference type="InterPro" id="IPR050240">
    <property type="entry name" value="DNA_pol_type-B"/>
</dbReference>
<evidence type="ECO:0000256" key="5">
    <source>
        <dbReference type="ARBA" id="ARBA00022705"/>
    </source>
</evidence>
<proteinExistence type="inferred from homology"/>
<dbReference type="Pfam" id="PF03104">
    <property type="entry name" value="DNA_pol_B_exo1"/>
    <property type="match status" value="1"/>
</dbReference>
<evidence type="ECO:0000256" key="9">
    <source>
        <dbReference type="ARBA" id="ARBA00023109"/>
    </source>
</evidence>
<dbReference type="GO" id="GO:0016787">
    <property type="term" value="F:hydrolase activity"/>
    <property type="evidence" value="ECO:0007669"/>
    <property type="project" value="UniProtKB-KW"/>
</dbReference>
<dbReference type="GO" id="GO:0000166">
    <property type="term" value="F:nucleotide binding"/>
    <property type="evidence" value="ECO:0007669"/>
    <property type="project" value="InterPro"/>
</dbReference>
<comment type="catalytic activity">
    <reaction evidence="11">
        <text>DNA(n) + a 2'-deoxyribonucleoside 5'-triphosphate = DNA(n+1) + diphosphate</text>
        <dbReference type="Rhea" id="RHEA:22508"/>
        <dbReference type="Rhea" id="RHEA-COMP:17339"/>
        <dbReference type="Rhea" id="RHEA-COMP:17340"/>
        <dbReference type="ChEBI" id="CHEBI:33019"/>
        <dbReference type="ChEBI" id="CHEBI:61560"/>
        <dbReference type="ChEBI" id="CHEBI:173112"/>
        <dbReference type="EC" id="2.7.7.7"/>
    </reaction>
</comment>
<dbReference type="Gene3D" id="3.40.1820.10">
    <property type="entry name" value="DnaQ-like 3'-5' exonuclease"/>
    <property type="match status" value="1"/>
</dbReference>
<evidence type="ECO:0000259" key="13">
    <source>
        <dbReference type="Pfam" id="PF03104"/>
    </source>
</evidence>
<accession>A0A6J5M052</accession>
<evidence type="ECO:0000259" key="12">
    <source>
        <dbReference type="Pfam" id="PF00136"/>
    </source>
</evidence>
<evidence type="ECO:0000256" key="3">
    <source>
        <dbReference type="ARBA" id="ARBA00022679"/>
    </source>
</evidence>
<keyword evidence="10" id="KW-0238">DNA-binding</keyword>
<dbReference type="InterPro" id="IPR006172">
    <property type="entry name" value="DNA-dir_DNA_pol_B"/>
</dbReference>
<comment type="similarity">
    <text evidence="1">Belongs to the DNA polymerase type-B family.</text>
</comment>
<organism evidence="14">
    <name type="scientific">uncultured Caudovirales phage</name>
    <dbReference type="NCBI Taxonomy" id="2100421"/>
    <lineage>
        <taxon>Viruses</taxon>
        <taxon>Duplodnaviria</taxon>
        <taxon>Heunggongvirae</taxon>
        <taxon>Uroviricota</taxon>
        <taxon>Caudoviricetes</taxon>
        <taxon>Peduoviridae</taxon>
        <taxon>Maltschvirus</taxon>
        <taxon>Maltschvirus maltsch</taxon>
    </lineage>
</organism>
<dbReference type="PRINTS" id="PR00106">
    <property type="entry name" value="DNAPOLB"/>
</dbReference>